<proteinExistence type="predicted"/>
<dbReference type="EMBL" id="BPLR01007051">
    <property type="protein sequence ID" value="GIY14247.1"/>
    <property type="molecule type" value="Genomic_DNA"/>
</dbReference>
<gene>
    <name evidence="1" type="ORF">CEXT_733261</name>
</gene>
<evidence type="ECO:0000313" key="2">
    <source>
        <dbReference type="Proteomes" id="UP001054945"/>
    </source>
</evidence>
<evidence type="ECO:0000313" key="1">
    <source>
        <dbReference type="EMBL" id="GIY14247.1"/>
    </source>
</evidence>
<dbReference type="AlphaFoldDB" id="A0AAV4R1W0"/>
<keyword evidence="2" id="KW-1185">Reference proteome</keyword>
<reference evidence="1 2" key="1">
    <citation type="submission" date="2021-06" db="EMBL/GenBank/DDBJ databases">
        <title>Caerostris extrusa draft genome.</title>
        <authorList>
            <person name="Kono N."/>
            <person name="Arakawa K."/>
        </authorList>
    </citation>
    <scope>NUCLEOTIDE SEQUENCE [LARGE SCALE GENOMIC DNA]</scope>
</reference>
<protein>
    <submittedName>
        <fullName evidence="1">Uncharacterized protein</fullName>
    </submittedName>
</protein>
<name>A0AAV4R1W0_CAEEX</name>
<organism evidence="1 2">
    <name type="scientific">Caerostris extrusa</name>
    <name type="common">Bark spider</name>
    <name type="synonym">Caerostris bankana</name>
    <dbReference type="NCBI Taxonomy" id="172846"/>
    <lineage>
        <taxon>Eukaryota</taxon>
        <taxon>Metazoa</taxon>
        <taxon>Ecdysozoa</taxon>
        <taxon>Arthropoda</taxon>
        <taxon>Chelicerata</taxon>
        <taxon>Arachnida</taxon>
        <taxon>Araneae</taxon>
        <taxon>Araneomorphae</taxon>
        <taxon>Entelegynae</taxon>
        <taxon>Araneoidea</taxon>
        <taxon>Araneidae</taxon>
        <taxon>Caerostris</taxon>
    </lineage>
</organism>
<sequence>MSKQPDAGKNPGIFRGSVSSRGERFRGASVASSCRILEGEIVVEQFLLLKLTKGALFLRFRIVILKRGWGGNRIRPQKRNDKNRFYWIVDLLTHDSS</sequence>
<comment type="caution">
    <text evidence="1">The sequence shown here is derived from an EMBL/GenBank/DDBJ whole genome shotgun (WGS) entry which is preliminary data.</text>
</comment>
<dbReference type="Proteomes" id="UP001054945">
    <property type="component" value="Unassembled WGS sequence"/>
</dbReference>
<accession>A0AAV4R1W0</accession>